<reference evidence="5 6" key="1">
    <citation type="submission" date="2015-09" db="EMBL/GenBank/DDBJ databases">
        <authorList>
            <consortium name="Pathogen Informatics"/>
        </authorList>
    </citation>
    <scope>NUCLEOTIDE SEQUENCE [LARGE SCALE GENOMIC DNA]</scope>
    <source>
        <strain evidence="5 6">2789STDY5834908</strain>
    </source>
</reference>
<dbReference type="InterPro" id="IPR031325">
    <property type="entry name" value="RHS_repeat"/>
</dbReference>
<sequence length="1910" mass="212979">MRESASGKITSYGVMLKNADETKSYGQFYSSRASSNRPKMSVTYYDGPTTASSVSVTPQYANNDHQKTLHVNWAGISSHSLNRVEYRIANWGNGEETGDYVSYSSSTKIGTSGNGSADIDCSTMPEGHYKLVVRGVDNGYIAGWGAATWFTIDRTAPEAGDISFEEGNDESEPSGSLNPRLEVGIVDENASYFKYRLEGTSTYHESARADEDGYAYANVSIPADSMTGRTEYQVYVIVVDKAGNESGETKVSYYYTDASKAQDYAPTNVKVRKSYGKNVIYWDKRELTDSIYYAVYRGESADFTPDDSTLVRGAIKDSYCMDTRVGDGKSYYYKVQAQKLAMDGTINGKSTDALSEKVAQDTQEEYEKRLGSKDYRDSMEISTPNGTGSVEKSQGNLMYESTDFSIPSLLLNLELTRTYNSQSDKEGMLGKGWYDSFHKELYQLGDDLVFQDSDGTYLTYSPQKSRSVDVSYQNKETKDYALSFNTEDDVKRSSNGDQRAAAYARLQNAASENIFGSAISNKGNYRPGKKDDDSEDSGASEGEKEVITVSNVGNIHMKDGMTYAFDGNGEITKAEDSNGNYLIYQYDEKGRLYKVVSNLNKELVFTYYENGEQEDLLKKIDLADGTKVVYSYAEGKLTNVSHKNSGETASVDQTYAYGSNGKMSKIIDAKKNGYQIAYTGEKAERFIRPNGEYQQLSYGDGTTTVSSHKADGTKTAQDTMSFDKNTGKILKKTDANGIESSYSYDDGGKDGEQNGWVNEYLVRKIKTEVDYQELDAAGLVKFLKTNKEKEETFTIASIEYNENDDVISETEENGDITSSEYEDEKNPYLPTSETTTNGNDFISQTVYEYDPKGNVISETDKGENKKEETKTVTSYDDHGQPTTVTTTKEGAPDSVEQTTYQDTVQGTTQTTTTTQGEEKETSVIKTDAMGRETENTSKDRKGNILSSTETSYDFMGRAIQTKVTSDGVTQTESKTYDDNGTVATETSASGVKTAYQYDSVNRVVKATESADGTDTVTETSYGYEDAQIHTLNGMKDYQDLSVQTTKTNGRVSEKSWTDAAGQTVRSFSHGLYTDHVFTSDGKEIATISLGTKTSGDGKIALQLYDKEGKQTAAIQNPEITKGTSDAVVKVGNSSILQKTEYDTKGNETTKTDGNGDQISYAYDDQNRVTEITQGGQKTKVSYQVNSDGSTTTSVTDANGHVKQETASASGSVTTTSDLGDGSESITTKYTYDDRGNKLSEVYANGAKKTYEYNNRNLVTKTQSYDKEGTKTLTSRYRYDDKGQLSEMTDYSVSSETETAYRYTEYSYDTRGRITTFAEISQNAQPTADDIKAHQIRYTYNENGNLSKVSYPTTKDGIQSLSYIYDENGWLQEIKGELHSKGQTTEKVLRSYSYDAYGKVKEIKDYRNLLKDGDQAVQKVYTYDRFDRVKEMIYTDLETGKVMESYQYSYDKNSNITKKTQVNNYPKEDANKVNETKSYTYDTLGRLTKTVTIDHNKNDKTKTVTYTYDNVGNRLKEDDGTTTISYTYNGLDQLKTSTKEKGTAVEEVRQYDYDMNGNQTDVKNTKTGENQTYVYDAENRLSQVSVTKDGKTAVIQQNIYNGEGQRIQKVDGDEMTNYYYQDGIAAYTTDADGNQNSQNLIGTEGNVLATERFKGDDMQYYLYNKDIQGSTTSLVKEDGSADATYQYTDFGETIIHGDDQAKNEVCYTGGIYDQSTGLYYLNARYYDPEDGRFMTEDSYRGEIMNPETGHLYVYCANNPVNYVDPSGHFTVVLPWGWAIGKALLTAFKYIVIAGIAYVSASAISTLKRKQPKIHYYKAKLINEKVYISDAIKTKSKAVIRLKANGNVFATSSGYAYDACKSASPIHKVSAIQKHERGKGQGKQYYHYHPMLKWSKNKNARKQMHVHCWFLK</sequence>
<proteinExistence type="predicted"/>
<evidence type="ECO:0000256" key="1">
    <source>
        <dbReference type="ARBA" id="ARBA00022737"/>
    </source>
</evidence>
<feature type="domain" description="DUF6531" evidence="3">
    <location>
        <begin position="392"/>
        <end position="460"/>
    </location>
</feature>
<dbReference type="InterPro" id="IPR022385">
    <property type="entry name" value="Rhs_assc_core"/>
</dbReference>
<keyword evidence="1" id="KW-0677">Repeat</keyword>
<dbReference type="InterPro" id="IPR056823">
    <property type="entry name" value="TEN-like_YD-shell"/>
</dbReference>
<dbReference type="PANTHER" id="PTHR32305:SF15">
    <property type="entry name" value="PROTEIN RHSA-RELATED"/>
    <property type="match status" value="1"/>
</dbReference>
<dbReference type="RefSeq" id="WP_070097622.1">
    <property type="nucleotide sequence ID" value="NZ_CZAU01000006.1"/>
</dbReference>
<dbReference type="NCBIfam" id="TIGR03696">
    <property type="entry name" value="Rhs_assc_core"/>
    <property type="match status" value="1"/>
</dbReference>
<feature type="compositionally biased region" description="Polar residues" evidence="2">
    <location>
        <begin position="1181"/>
        <end position="1196"/>
    </location>
</feature>
<dbReference type="InterPro" id="IPR045351">
    <property type="entry name" value="DUF6531"/>
</dbReference>
<feature type="domain" description="Teneurin-like YD-shell" evidence="4">
    <location>
        <begin position="1359"/>
        <end position="1759"/>
    </location>
</feature>
<dbReference type="Pfam" id="PF20148">
    <property type="entry name" value="DUF6531"/>
    <property type="match status" value="1"/>
</dbReference>
<dbReference type="Gene3D" id="2.180.10.10">
    <property type="entry name" value="RHS repeat-associated core"/>
    <property type="match status" value="3"/>
</dbReference>
<evidence type="ECO:0000313" key="5">
    <source>
        <dbReference type="EMBL" id="CUP22839.1"/>
    </source>
</evidence>
<dbReference type="Proteomes" id="UP000095564">
    <property type="component" value="Unassembled WGS sequence"/>
</dbReference>
<feature type="region of interest" description="Disordered" evidence="2">
    <location>
        <begin position="1181"/>
        <end position="1226"/>
    </location>
</feature>
<feature type="region of interest" description="Disordered" evidence="2">
    <location>
        <begin position="853"/>
        <end position="922"/>
    </location>
</feature>
<dbReference type="NCBIfam" id="TIGR01643">
    <property type="entry name" value="YD_repeat_2x"/>
    <property type="match status" value="1"/>
</dbReference>
<evidence type="ECO:0000259" key="4">
    <source>
        <dbReference type="Pfam" id="PF25023"/>
    </source>
</evidence>
<dbReference type="EMBL" id="CZAU01000006">
    <property type="protein sequence ID" value="CUP22839.1"/>
    <property type="molecule type" value="Genomic_DNA"/>
</dbReference>
<name>A0A174LMZ4_ANAHA</name>
<gene>
    <name evidence="5" type="primary">wapA_1</name>
    <name evidence="5" type="ORF">ERS852520_00885</name>
</gene>
<dbReference type="Pfam" id="PF05593">
    <property type="entry name" value="RHS_repeat"/>
    <property type="match status" value="2"/>
</dbReference>
<feature type="compositionally biased region" description="Low complexity" evidence="2">
    <location>
        <begin position="1205"/>
        <end position="1216"/>
    </location>
</feature>
<evidence type="ECO:0000256" key="2">
    <source>
        <dbReference type="SAM" id="MobiDB-lite"/>
    </source>
</evidence>
<dbReference type="PANTHER" id="PTHR32305">
    <property type="match status" value="1"/>
</dbReference>
<feature type="compositionally biased region" description="Basic and acidic residues" evidence="2">
    <location>
        <begin position="858"/>
        <end position="879"/>
    </location>
</feature>
<dbReference type="InterPro" id="IPR006530">
    <property type="entry name" value="YD"/>
</dbReference>
<dbReference type="InterPro" id="IPR050708">
    <property type="entry name" value="T6SS_VgrG/RHS"/>
</dbReference>
<evidence type="ECO:0000259" key="3">
    <source>
        <dbReference type="Pfam" id="PF20148"/>
    </source>
</evidence>
<feature type="region of interest" description="Disordered" evidence="2">
    <location>
        <begin position="812"/>
        <end position="839"/>
    </location>
</feature>
<protein>
    <submittedName>
        <fullName evidence="5">Cell wall-associated polypeptide CWBP200</fullName>
    </submittedName>
</protein>
<feature type="compositionally biased region" description="Polar residues" evidence="2">
    <location>
        <begin position="829"/>
        <end position="839"/>
    </location>
</feature>
<feature type="region of interest" description="Disordered" evidence="2">
    <location>
        <begin position="521"/>
        <end position="544"/>
    </location>
</feature>
<evidence type="ECO:0000313" key="6">
    <source>
        <dbReference type="Proteomes" id="UP000095564"/>
    </source>
</evidence>
<dbReference type="InterPro" id="IPR013783">
    <property type="entry name" value="Ig-like_fold"/>
</dbReference>
<dbReference type="Gene3D" id="2.60.40.10">
    <property type="entry name" value="Immunoglobulins"/>
    <property type="match status" value="1"/>
</dbReference>
<dbReference type="Pfam" id="PF25023">
    <property type="entry name" value="TEN_YD-shell"/>
    <property type="match status" value="1"/>
</dbReference>
<organism evidence="5 6">
    <name type="scientific">Anaerostipes hadrus</name>
    <dbReference type="NCBI Taxonomy" id="649756"/>
    <lineage>
        <taxon>Bacteria</taxon>
        <taxon>Bacillati</taxon>
        <taxon>Bacillota</taxon>
        <taxon>Clostridia</taxon>
        <taxon>Lachnospirales</taxon>
        <taxon>Lachnospiraceae</taxon>
        <taxon>Anaerostipes</taxon>
    </lineage>
</organism>
<accession>A0A174LMZ4</accession>
<feature type="compositionally biased region" description="Low complexity" evidence="2">
    <location>
        <begin position="897"/>
        <end position="915"/>
    </location>
</feature>
<dbReference type="OrthoDB" id="9815752at2"/>